<dbReference type="EMBL" id="FNSC01000001">
    <property type="protein sequence ID" value="SED70155.1"/>
    <property type="molecule type" value="Genomic_DNA"/>
</dbReference>
<comment type="similarity">
    <text evidence="1">Belongs to the bacterial solute-binding protein 3 family.</text>
</comment>
<gene>
    <name evidence="3" type="ORF">SAMN05421553_3150</name>
</gene>
<dbReference type="AlphaFoldDB" id="A0A1H5CU45"/>
<accession>A0A1H5CU45</accession>
<dbReference type="PANTHER" id="PTHR35936:SF25">
    <property type="entry name" value="ABC TRANSPORTER SUBSTRATE-BINDING PROTEIN"/>
    <property type="match status" value="1"/>
</dbReference>
<proteinExistence type="inferred from homology"/>
<name>A0A1H5CU45_PSEAG</name>
<reference evidence="4" key="1">
    <citation type="submission" date="2016-10" db="EMBL/GenBank/DDBJ databases">
        <authorList>
            <person name="Varghese N."/>
            <person name="Submissions S."/>
        </authorList>
    </citation>
    <scope>NUCLEOTIDE SEQUENCE [LARGE SCALE GENOMIC DNA]</scope>
    <source>
        <strain evidence="4">DSM 12111</strain>
    </source>
</reference>
<keyword evidence="2" id="KW-0732">Signal</keyword>
<sequence length="253" mass="28618">MRTLLCSLLLSLVVASGVHAETVRLTNGEWPPYLGQHLPHHGVASRIVSEAFALQGITVVWEFHPWARSLQLAQSGKRNGTAVWLNSPEREIKFFTSDPVVENGFYLFHRKDYQLDWNQVSDLQKLHLVGTRGYDYGDAFQQAEASGQLRVNRVTSDETAFRQLIAGRVDVFPVDKVVGFDTLHQYFSAADRAKLTFHPQPLRLDNLHLLMSREVPGNAELMVRFNRGLAQLRESGKVAQYLLEIQQPLSLSP</sequence>
<feature type="signal peptide" evidence="2">
    <location>
        <begin position="1"/>
        <end position="20"/>
    </location>
</feature>
<dbReference type="Proteomes" id="UP000242849">
    <property type="component" value="Unassembled WGS sequence"/>
</dbReference>
<keyword evidence="4" id="KW-1185">Reference proteome</keyword>
<feature type="chain" id="PRO_5017358071" evidence="2">
    <location>
        <begin position="21"/>
        <end position="253"/>
    </location>
</feature>
<dbReference type="SUPFAM" id="SSF53850">
    <property type="entry name" value="Periplasmic binding protein-like II"/>
    <property type="match status" value="1"/>
</dbReference>
<dbReference type="PANTHER" id="PTHR35936">
    <property type="entry name" value="MEMBRANE-BOUND LYTIC MUREIN TRANSGLYCOSYLASE F"/>
    <property type="match status" value="1"/>
</dbReference>
<evidence type="ECO:0000313" key="4">
    <source>
        <dbReference type="Proteomes" id="UP000242849"/>
    </source>
</evidence>
<evidence type="ECO:0000256" key="2">
    <source>
        <dbReference type="SAM" id="SignalP"/>
    </source>
</evidence>
<dbReference type="OrthoDB" id="5296159at2"/>
<evidence type="ECO:0000256" key="1">
    <source>
        <dbReference type="ARBA" id="ARBA00010333"/>
    </source>
</evidence>
<evidence type="ECO:0000313" key="3">
    <source>
        <dbReference type="EMBL" id="SED70155.1"/>
    </source>
</evidence>
<organism evidence="3 4">
    <name type="scientific">Pseudomonas anguilliseptica</name>
    <dbReference type="NCBI Taxonomy" id="53406"/>
    <lineage>
        <taxon>Bacteria</taxon>
        <taxon>Pseudomonadati</taxon>
        <taxon>Pseudomonadota</taxon>
        <taxon>Gammaproteobacteria</taxon>
        <taxon>Pseudomonadales</taxon>
        <taxon>Pseudomonadaceae</taxon>
        <taxon>Pseudomonas</taxon>
    </lineage>
</organism>
<protein>
    <submittedName>
        <fullName evidence="3">Amino acid ABC transporter substrate-binding protein, PAAT family</fullName>
    </submittedName>
</protein>
<dbReference type="STRING" id="53406.SAMN05421553_3150"/>
<dbReference type="RefSeq" id="WP_090387762.1">
    <property type="nucleotide sequence ID" value="NZ_FNSC01000001.1"/>
</dbReference>
<dbReference type="Gene3D" id="3.40.190.10">
    <property type="entry name" value="Periplasmic binding protein-like II"/>
    <property type="match status" value="2"/>
</dbReference>